<dbReference type="GO" id="GO:0005524">
    <property type="term" value="F:ATP binding"/>
    <property type="evidence" value="ECO:0007669"/>
    <property type="project" value="UniProtKB-UniRule"/>
</dbReference>
<sequence>MPGMRNIFVVGLDDFHLAQLRTLPGAEDYVFHPLFTHKELKDSDRFPVERLLEDGAERLRHFPGGVDAVVGYWDFPVSTVLPILRGAVGLPGPTLESVLKCEHKYWSRLEQAQVVPRHIPAFCAVDPFADDPLAGVTIDFPFWIKPVKAVLSYLGFRVEDADDFRRAIERIRAGIGRFGDPFNVVLEHATLPPEVAAVDGNRCIAESLISAGRQCTLEGYAWRGEVRIYGVVDSLREGAAGSSFSRYQYPSTLPEPVQARMGDIVSRVIRRIGYDDGPFNIEFYWEEDTDNIWLLEINTRISKSHAPLFRMVDGCYHHQVMIHLGLGREPVMPHREGPYAWAAKFMVRRHEDARVVRAPTRAEIDAVEAGIPGVVIQVDVDEGMRLSQLRYQDSYTYEVATVFVGAETPEELEQKYERVMARLPLAFEALEHTGS</sequence>
<evidence type="ECO:0000256" key="3">
    <source>
        <dbReference type="ARBA" id="ARBA00022840"/>
    </source>
</evidence>
<dbReference type="EMBL" id="MVBK01000015">
    <property type="protein sequence ID" value="OOG27832.1"/>
    <property type="molecule type" value="Genomic_DNA"/>
</dbReference>
<keyword evidence="3 4" id="KW-0067">ATP-binding</keyword>
<dbReference type="PROSITE" id="PS50975">
    <property type="entry name" value="ATP_GRASP"/>
    <property type="match status" value="1"/>
</dbReference>
<dbReference type="AlphaFoldDB" id="A0A1V3NSN7"/>
<evidence type="ECO:0000259" key="5">
    <source>
        <dbReference type="PROSITE" id="PS50975"/>
    </source>
</evidence>
<dbReference type="Gene3D" id="3.30.470.20">
    <property type="entry name" value="ATP-grasp fold, B domain"/>
    <property type="match status" value="1"/>
</dbReference>
<keyword evidence="1 6" id="KW-0436">Ligase</keyword>
<dbReference type="PANTHER" id="PTHR43585:SF2">
    <property type="entry name" value="ATP-GRASP ENZYME FSQD"/>
    <property type="match status" value="1"/>
</dbReference>
<organism evidence="6 7">
    <name type="scientific">Thioalkalivibrio denitrificans</name>
    <dbReference type="NCBI Taxonomy" id="108003"/>
    <lineage>
        <taxon>Bacteria</taxon>
        <taxon>Pseudomonadati</taxon>
        <taxon>Pseudomonadota</taxon>
        <taxon>Gammaproteobacteria</taxon>
        <taxon>Chromatiales</taxon>
        <taxon>Ectothiorhodospiraceae</taxon>
        <taxon>Thioalkalivibrio</taxon>
    </lineage>
</organism>
<dbReference type="GO" id="GO:0016874">
    <property type="term" value="F:ligase activity"/>
    <property type="evidence" value="ECO:0007669"/>
    <property type="project" value="UniProtKB-KW"/>
</dbReference>
<dbReference type="PANTHER" id="PTHR43585">
    <property type="entry name" value="FUMIPYRROLE BIOSYNTHESIS PROTEIN C"/>
    <property type="match status" value="1"/>
</dbReference>
<dbReference type="Pfam" id="PF13535">
    <property type="entry name" value="ATP-grasp_4"/>
    <property type="match status" value="1"/>
</dbReference>
<evidence type="ECO:0000313" key="6">
    <source>
        <dbReference type="EMBL" id="OOG27832.1"/>
    </source>
</evidence>
<evidence type="ECO:0000256" key="2">
    <source>
        <dbReference type="ARBA" id="ARBA00022741"/>
    </source>
</evidence>
<keyword evidence="2 4" id="KW-0547">Nucleotide-binding</keyword>
<proteinExistence type="predicted"/>
<dbReference type="InterPro" id="IPR052032">
    <property type="entry name" value="ATP-dep_AA_Ligase"/>
</dbReference>
<gene>
    <name evidence="6" type="ORF">B1C78_02685</name>
</gene>
<feature type="domain" description="ATP-grasp" evidence="5">
    <location>
        <begin position="111"/>
        <end position="326"/>
    </location>
</feature>
<evidence type="ECO:0000313" key="7">
    <source>
        <dbReference type="Proteomes" id="UP000189462"/>
    </source>
</evidence>
<dbReference type="STRING" id="108003.B1C78_02685"/>
<dbReference type="InterPro" id="IPR005479">
    <property type="entry name" value="CPAse_ATP-bd"/>
</dbReference>
<dbReference type="PROSITE" id="PS00867">
    <property type="entry name" value="CPSASE_2"/>
    <property type="match status" value="1"/>
</dbReference>
<keyword evidence="7" id="KW-1185">Reference proteome</keyword>
<dbReference type="Proteomes" id="UP000189462">
    <property type="component" value="Unassembled WGS sequence"/>
</dbReference>
<evidence type="ECO:0000256" key="1">
    <source>
        <dbReference type="ARBA" id="ARBA00022598"/>
    </source>
</evidence>
<accession>A0A1V3NSN7</accession>
<protein>
    <submittedName>
        <fullName evidence="6">D-alanine--D-alanine ligase</fullName>
    </submittedName>
</protein>
<evidence type="ECO:0000256" key="4">
    <source>
        <dbReference type="PROSITE-ProRule" id="PRU00409"/>
    </source>
</evidence>
<name>A0A1V3NSN7_9GAMM</name>
<dbReference type="InterPro" id="IPR011761">
    <property type="entry name" value="ATP-grasp"/>
</dbReference>
<dbReference type="RefSeq" id="WP_077277594.1">
    <property type="nucleotide sequence ID" value="NZ_MVBK01000015.1"/>
</dbReference>
<dbReference type="SUPFAM" id="SSF56059">
    <property type="entry name" value="Glutathione synthetase ATP-binding domain-like"/>
    <property type="match status" value="1"/>
</dbReference>
<dbReference type="GO" id="GO:0046872">
    <property type="term" value="F:metal ion binding"/>
    <property type="evidence" value="ECO:0007669"/>
    <property type="project" value="InterPro"/>
</dbReference>
<dbReference type="OrthoDB" id="8441067at2"/>
<comment type="caution">
    <text evidence="6">The sequence shown here is derived from an EMBL/GenBank/DDBJ whole genome shotgun (WGS) entry which is preliminary data.</text>
</comment>
<reference evidence="6 7" key="1">
    <citation type="submission" date="2017-02" db="EMBL/GenBank/DDBJ databases">
        <title>Genomic diversity within the haloalkaliphilic genus Thioalkalivibrio.</title>
        <authorList>
            <person name="Ahn A.-C."/>
            <person name="Meier-Kolthoff J."/>
            <person name="Overmars L."/>
            <person name="Richter M."/>
            <person name="Woyke T."/>
            <person name="Sorokin D.Y."/>
            <person name="Muyzer G."/>
        </authorList>
    </citation>
    <scope>NUCLEOTIDE SEQUENCE [LARGE SCALE GENOMIC DNA]</scope>
    <source>
        <strain evidence="6 7">ALJD</strain>
    </source>
</reference>